<sequence length="350" mass="39687">MSENTITTLSEFLEQSGAHYRVFDMGRRVTKLSAKKFTRFEAAEVPYPFPFQRTALFGIIFWHPQFTDRHYVWFLKFPLDEQGLLIQAARDEFLVMVLDRVGECLLAAADGNYIEGALKDSPYSFNPREDRMAAFNAQATKNLSLKPSSFYDAAYNYFTGQKAFDNWQVLGMQGVADVAVRTDDKALTKALISILPQLPAQPFHMLTSFMENAEPANNMVEALQWRLKNELEQNQPDMTEICACLRAVSNSSAQGIVESMVKQVLMSDVSRHIEVLAVIAGRCWKVLETPELCQLFVEKLAINEADYEGFSHILADLMFMPGMRDLVMTALRNPNRSTELTQQVGRMFGT</sequence>
<gene>
    <name evidence="1" type="ORF">SAMN04488079_10877</name>
</gene>
<evidence type="ECO:0000313" key="1">
    <source>
        <dbReference type="EMBL" id="SFK31441.1"/>
    </source>
</evidence>
<dbReference type="InterPro" id="IPR021936">
    <property type="entry name" value="DUF3549"/>
</dbReference>
<dbReference type="Proteomes" id="UP000198924">
    <property type="component" value="Unassembled WGS sequence"/>
</dbReference>
<dbReference type="RefSeq" id="WP_091713411.1">
    <property type="nucleotide sequence ID" value="NZ_FOSH01000008.1"/>
</dbReference>
<name>A0A1I3YJI9_9GAMM</name>
<reference evidence="2" key="1">
    <citation type="submission" date="2016-10" db="EMBL/GenBank/DDBJ databases">
        <authorList>
            <person name="Varghese N."/>
            <person name="Submissions S."/>
        </authorList>
    </citation>
    <scope>NUCLEOTIDE SEQUENCE [LARGE SCALE GENOMIC DNA]</scope>
    <source>
        <strain evidence="2">DSM 11578</strain>
    </source>
</reference>
<dbReference type="OrthoDB" id="5597089at2"/>
<dbReference type="Pfam" id="PF12069">
    <property type="entry name" value="DUF3549"/>
    <property type="match status" value="1"/>
</dbReference>
<dbReference type="AlphaFoldDB" id="A0A1I3YJI9"/>
<protein>
    <recommendedName>
        <fullName evidence="3">DUF3549 domain-containing protein</fullName>
    </recommendedName>
</protein>
<proteinExistence type="predicted"/>
<evidence type="ECO:0000313" key="2">
    <source>
        <dbReference type="Proteomes" id="UP000198924"/>
    </source>
</evidence>
<accession>A0A1I3YJI9</accession>
<dbReference type="EMBL" id="FOSH01000008">
    <property type="protein sequence ID" value="SFK31441.1"/>
    <property type="molecule type" value="Genomic_DNA"/>
</dbReference>
<evidence type="ECO:0008006" key="3">
    <source>
        <dbReference type="Google" id="ProtNLM"/>
    </source>
</evidence>
<dbReference type="STRING" id="45496.SAMN04488079_10877"/>
<keyword evidence="2" id="KW-1185">Reference proteome</keyword>
<organism evidence="1 2">
    <name type="scientific">Methylophaga sulfidovorans</name>
    <dbReference type="NCBI Taxonomy" id="45496"/>
    <lineage>
        <taxon>Bacteria</taxon>
        <taxon>Pseudomonadati</taxon>
        <taxon>Pseudomonadota</taxon>
        <taxon>Gammaproteobacteria</taxon>
        <taxon>Thiotrichales</taxon>
        <taxon>Piscirickettsiaceae</taxon>
        <taxon>Methylophaga</taxon>
    </lineage>
</organism>